<reference evidence="1 2" key="1">
    <citation type="submission" date="2018-06" db="EMBL/GenBank/DDBJ databases">
        <authorList>
            <consortium name="Pathogen Informatics"/>
            <person name="Doyle S."/>
        </authorList>
    </citation>
    <scope>NUCLEOTIDE SEQUENCE [LARGE SCALE GENOMIC DNA]</scope>
    <source>
        <strain evidence="1 2">NCTC11088</strain>
    </source>
</reference>
<dbReference type="RefSeq" id="WP_040553094.1">
    <property type="nucleotide sequence ID" value="NZ_UGTH01000001.1"/>
</dbReference>
<dbReference type="Proteomes" id="UP000254777">
    <property type="component" value="Unassembled WGS sequence"/>
</dbReference>
<accession>A0A379DDL5</accession>
<evidence type="ECO:0000313" key="2">
    <source>
        <dbReference type="Proteomes" id="UP000254777"/>
    </source>
</evidence>
<protein>
    <submittedName>
        <fullName evidence="1">Uncharacterized protein</fullName>
    </submittedName>
</protein>
<dbReference type="EMBL" id="UGTH01000001">
    <property type="protein sequence ID" value="SUB76044.1"/>
    <property type="molecule type" value="Genomic_DNA"/>
</dbReference>
<proteinExistence type="predicted"/>
<dbReference type="AlphaFoldDB" id="A0A379DDL5"/>
<organism evidence="1 2">
    <name type="scientific">Peptoniphilus indolicus</name>
    <dbReference type="NCBI Taxonomy" id="33030"/>
    <lineage>
        <taxon>Bacteria</taxon>
        <taxon>Bacillati</taxon>
        <taxon>Bacillota</taxon>
        <taxon>Tissierellia</taxon>
        <taxon>Tissierellales</taxon>
        <taxon>Peptoniphilaceae</taxon>
        <taxon>Peptoniphilus</taxon>
    </lineage>
</organism>
<evidence type="ECO:0000313" key="1">
    <source>
        <dbReference type="EMBL" id="SUB76044.1"/>
    </source>
</evidence>
<name>A0A379DDL5_9FIRM</name>
<sequence length="74" mass="8936">MSRMRLYEANRGDLEQYYLEKRREKHKEETIIELDEKVNKIKPSTYNNNLGGIELEIIQRSKGNWLKQWLNVAI</sequence>
<gene>
    <name evidence="1" type="ORF">NCTC11088_01855</name>
</gene>